<evidence type="ECO:0000313" key="5">
    <source>
        <dbReference type="Proteomes" id="UP000029914"/>
    </source>
</evidence>
<keyword evidence="1" id="KW-0812">Transmembrane</keyword>
<keyword evidence="1" id="KW-1133">Transmembrane helix</keyword>
<dbReference type="Proteomes" id="UP000029914">
    <property type="component" value="Chromosome"/>
</dbReference>
<evidence type="ECO:0000259" key="2">
    <source>
        <dbReference type="Pfam" id="PF01757"/>
    </source>
</evidence>
<name>A0A097IH02_9CORY</name>
<accession>A0A097IH02</accession>
<dbReference type="PANTHER" id="PTHR23028:SF53">
    <property type="entry name" value="ACYL_TRANSF_3 DOMAIN-CONTAINING PROTEIN"/>
    <property type="match status" value="1"/>
</dbReference>
<dbReference type="HOGENOM" id="CLU_005679_10_1_11"/>
<feature type="transmembrane region" description="Helical" evidence="1">
    <location>
        <begin position="187"/>
        <end position="204"/>
    </location>
</feature>
<protein>
    <submittedName>
        <fullName evidence="4">Acetyltransferase</fullName>
    </submittedName>
</protein>
<feature type="transmembrane region" description="Helical" evidence="1">
    <location>
        <begin position="330"/>
        <end position="351"/>
    </location>
</feature>
<keyword evidence="4" id="KW-0808">Transferase</keyword>
<feature type="transmembrane region" description="Helical" evidence="1">
    <location>
        <begin position="265"/>
        <end position="283"/>
    </location>
</feature>
<keyword evidence="5" id="KW-1185">Reference proteome</keyword>
<evidence type="ECO:0000313" key="4">
    <source>
        <dbReference type="EMBL" id="AIT61377.1"/>
    </source>
</evidence>
<dbReference type="GO" id="GO:0016020">
    <property type="term" value="C:membrane"/>
    <property type="evidence" value="ECO:0007669"/>
    <property type="project" value="TreeGrafter"/>
</dbReference>
<keyword evidence="1" id="KW-0472">Membrane</keyword>
<dbReference type="eggNOG" id="COG1835">
    <property type="taxonomic scope" value="Bacteria"/>
</dbReference>
<gene>
    <name evidence="4" type="ORF">CDOO_08965</name>
</gene>
<dbReference type="AlphaFoldDB" id="A0A097IH02"/>
<dbReference type="PANTHER" id="PTHR23028">
    <property type="entry name" value="ACETYLTRANSFERASE"/>
    <property type="match status" value="1"/>
</dbReference>
<dbReference type="InterPro" id="IPR043968">
    <property type="entry name" value="SGNH"/>
</dbReference>
<dbReference type="GO" id="GO:0016747">
    <property type="term" value="F:acyltransferase activity, transferring groups other than amino-acyl groups"/>
    <property type="evidence" value="ECO:0007669"/>
    <property type="project" value="InterPro"/>
</dbReference>
<feature type="domain" description="Acyltransferase 3" evidence="2">
    <location>
        <begin position="22"/>
        <end position="347"/>
    </location>
</feature>
<feature type="transmembrane region" description="Helical" evidence="1">
    <location>
        <begin position="304"/>
        <end position="324"/>
    </location>
</feature>
<dbReference type="Pfam" id="PF01757">
    <property type="entry name" value="Acyl_transf_3"/>
    <property type="match status" value="1"/>
</dbReference>
<dbReference type="InterPro" id="IPR050879">
    <property type="entry name" value="Acyltransferase_3"/>
</dbReference>
<evidence type="ECO:0000259" key="3">
    <source>
        <dbReference type="Pfam" id="PF19040"/>
    </source>
</evidence>
<dbReference type="KEGG" id="cdo:CDOO_08965"/>
<dbReference type="InterPro" id="IPR002656">
    <property type="entry name" value="Acyl_transf_3_dom"/>
</dbReference>
<dbReference type="Pfam" id="PF19040">
    <property type="entry name" value="SGNH"/>
    <property type="match status" value="1"/>
</dbReference>
<feature type="transmembrane region" description="Helical" evidence="1">
    <location>
        <begin position="29"/>
        <end position="60"/>
    </location>
</feature>
<organism evidence="4 5">
    <name type="scientific">Corynebacterium doosanense CAU 212 = DSM 45436</name>
    <dbReference type="NCBI Taxonomy" id="558173"/>
    <lineage>
        <taxon>Bacteria</taxon>
        <taxon>Bacillati</taxon>
        <taxon>Actinomycetota</taxon>
        <taxon>Actinomycetes</taxon>
        <taxon>Mycobacteriales</taxon>
        <taxon>Corynebacteriaceae</taxon>
        <taxon>Corynebacterium</taxon>
    </lineage>
</organism>
<dbReference type="RefSeq" id="WP_018020961.1">
    <property type="nucleotide sequence ID" value="NZ_AQUX01000001.1"/>
</dbReference>
<evidence type="ECO:0000256" key="1">
    <source>
        <dbReference type="SAM" id="Phobius"/>
    </source>
</evidence>
<feature type="transmembrane region" description="Helical" evidence="1">
    <location>
        <begin position="87"/>
        <end position="106"/>
    </location>
</feature>
<dbReference type="STRING" id="558173.CDOO_08965"/>
<feature type="domain" description="SGNH" evidence="3">
    <location>
        <begin position="474"/>
        <end position="693"/>
    </location>
</feature>
<sequence>MTAGTSAGQRTTAPSTDAYRLDLDGLRGVAIALVVIFHVFVGRVSGGVDVFLLLSGYFFLGSQLRYASRPDASLNPWWPLWRVIRRLVPALAVVLTATVLAVLLVTRQLITPELARQVTASIGYVLNWELIGQDAAYAAASVDASPLQHLWSMSVQGQFYVFAIGFGLVLTWLARTRDLSADDLRRIAGPALIAVTVVSFLWAARHGLVGTPGSYYSSFSRAWELTLGGVLALYQHKLRLPRWSAPLGVALIALTGVVVSETFVFPGPVALLPVSGAVLVILSGRRNAASRALTSPFSLWLGNIAYSLYLWHWPLLIVLTALTGREKPPVVLGIAVIAASLLLADLTFRHVESPLRQHRRRPTVTDHPVDEARASLDEIPGRARALGGIGISALVAGLLTVQPGYAALADNAADESLDPDHYPGAMAQFGADSPHAPARPEPAVAAGIFPAPGRDSCLVFLDEPTNLYPAELGGDEDCIYGDTTAERTVVIAGGSHAEPWTEPLDVLGREHGFRVVPFLRQECPIVLGAHYGVSPECETWAEGAVEHIIELDPDVVVSTSTRPLELAGLGPDIVPLGYEEFWAELDRNEITFLGLRDNPWTLNGDLEPADANYCLLDLGPDSVDECATRREFVYADADPAEGVLSGYEFATAVDTSDWFCGPVLCPPVIGNITVYRDQNHISNAFATSTAPLLWERLEPLLTGHTTRPENSVASRR</sequence>
<proteinExistence type="predicted"/>
<dbReference type="EMBL" id="CP006764">
    <property type="protein sequence ID" value="AIT61377.1"/>
    <property type="molecule type" value="Genomic_DNA"/>
</dbReference>
<reference evidence="4 5" key="1">
    <citation type="submission" date="2013-09" db="EMBL/GenBank/DDBJ databases">
        <title>Complete genome sequence of Corynebacterium doosanense CAU 212(T) (=DSM 45436(T)), isolated from activated sludge.</title>
        <authorList>
            <person name="Schaffert L."/>
            <person name="Albersmeier A."/>
            <person name="Kalinowski J."/>
            <person name="Ruckert C."/>
        </authorList>
    </citation>
    <scope>NUCLEOTIDE SEQUENCE [LARGE SCALE GENOMIC DNA]</scope>
    <source>
        <strain evidence="4 5">CAU 212</strain>
    </source>
</reference>
<dbReference type="GO" id="GO:0009103">
    <property type="term" value="P:lipopolysaccharide biosynthetic process"/>
    <property type="evidence" value="ECO:0007669"/>
    <property type="project" value="TreeGrafter"/>
</dbReference>
<feature type="transmembrane region" description="Helical" evidence="1">
    <location>
        <begin position="157"/>
        <end position="175"/>
    </location>
</feature>